<proteinExistence type="predicted"/>
<dbReference type="InParanoid" id="K1Q2E3"/>
<dbReference type="AlphaFoldDB" id="K1Q2E3"/>
<dbReference type="EMBL" id="JH817020">
    <property type="protein sequence ID" value="EKC30552.1"/>
    <property type="molecule type" value="Genomic_DNA"/>
</dbReference>
<sequence>MQTLNNNNIKLAKAMAQQDRHLSFLILTVDKRFNNIMAAVQENHQDAVALSDLARRSLDALDHDFVILSQLILKQTNTSAHLGEELVHIKLGIHDLVKGKLSPFILPKAALQSSIRQVQDIISDKFP</sequence>
<evidence type="ECO:0000313" key="1">
    <source>
        <dbReference type="EMBL" id="EKC30552.1"/>
    </source>
</evidence>
<gene>
    <name evidence="1" type="ORF">CGI_10006537</name>
</gene>
<dbReference type="HOGENOM" id="CLU_1972594_0_0_1"/>
<protein>
    <submittedName>
        <fullName evidence="1">Uncharacterized protein</fullName>
    </submittedName>
</protein>
<organism evidence="1">
    <name type="scientific">Magallana gigas</name>
    <name type="common">Pacific oyster</name>
    <name type="synonym">Crassostrea gigas</name>
    <dbReference type="NCBI Taxonomy" id="29159"/>
    <lineage>
        <taxon>Eukaryota</taxon>
        <taxon>Metazoa</taxon>
        <taxon>Spiralia</taxon>
        <taxon>Lophotrochozoa</taxon>
        <taxon>Mollusca</taxon>
        <taxon>Bivalvia</taxon>
        <taxon>Autobranchia</taxon>
        <taxon>Pteriomorphia</taxon>
        <taxon>Ostreida</taxon>
        <taxon>Ostreoidea</taxon>
        <taxon>Ostreidae</taxon>
        <taxon>Magallana</taxon>
    </lineage>
</organism>
<accession>K1Q2E3</accession>
<name>K1Q2E3_MAGGI</name>
<reference evidence="1" key="1">
    <citation type="journal article" date="2012" name="Nature">
        <title>The oyster genome reveals stress adaptation and complexity of shell formation.</title>
        <authorList>
            <person name="Zhang G."/>
            <person name="Fang X."/>
            <person name="Guo X."/>
            <person name="Li L."/>
            <person name="Luo R."/>
            <person name="Xu F."/>
            <person name="Yang P."/>
            <person name="Zhang L."/>
            <person name="Wang X."/>
            <person name="Qi H."/>
            <person name="Xiong Z."/>
            <person name="Que H."/>
            <person name="Xie Y."/>
            <person name="Holland P.W."/>
            <person name="Paps J."/>
            <person name="Zhu Y."/>
            <person name="Wu F."/>
            <person name="Chen Y."/>
            <person name="Wang J."/>
            <person name="Peng C."/>
            <person name="Meng J."/>
            <person name="Yang L."/>
            <person name="Liu J."/>
            <person name="Wen B."/>
            <person name="Zhang N."/>
            <person name="Huang Z."/>
            <person name="Zhu Q."/>
            <person name="Feng Y."/>
            <person name="Mount A."/>
            <person name="Hedgecock D."/>
            <person name="Xu Z."/>
            <person name="Liu Y."/>
            <person name="Domazet-Loso T."/>
            <person name="Du Y."/>
            <person name="Sun X."/>
            <person name="Zhang S."/>
            <person name="Liu B."/>
            <person name="Cheng P."/>
            <person name="Jiang X."/>
            <person name="Li J."/>
            <person name="Fan D."/>
            <person name="Wang W."/>
            <person name="Fu W."/>
            <person name="Wang T."/>
            <person name="Wang B."/>
            <person name="Zhang J."/>
            <person name="Peng Z."/>
            <person name="Li Y."/>
            <person name="Li N."/>
            <person name="Wang J."/>
            <person name="Chen M."/>
            <person name="He Y."/>
            <person name="Tan F."/>
            <person name="Song X."/>
            <person name="Zheng Q."/>
            <person name="Huang R."/>
            <person name="Yang H."/>
            <person name="Du X."/>
            <person name="Chen L."/>
            <person name="Yang M."/>
            <person name="Gaffney P.M."/>
            <person name="Wang S."/>
            <person name="Luo L."/>
            <person name="She Z."/>
            <person name="Ming Y."/>
            <person name="Huang W."/>
            <person name="Zhang S."/>
            <person name="Huang B."/>
            <person name="Zhang Y."/>
            <person name="Qu T."/>
            <person name="Ni P."/>
            <person name="Miao G."/>
            <person name="Wang J."/>
            <person name="Wang Q."/>
            <person name="Steinberg C.E."/>
            <person name="Wang H."/>
            <person name="Li N."/>
            <person name="Qian L."/>
            <person name="Zhang G."/>
            <person name="Li Y."/>
            <person name="Yang H."/>
            <person name="Liu X."/>
            <person name="Wang J."/>
            <person name="Yin Y."/>
            <person name="Wang J."/>
        </authorList>
    </citation>
    <scope>NUCLEOTIDE SEQUENCE [LARGE SCALE GENOMIC DNA]</scope>
    <source>
        <strain evidence="1">05x7-T-G4-1.051#20</strain>
    </source>
</reference>